<reference evidence="1 2" key="1">
    <citation type="submission" date="2018-12" db="EMBL/GenBank/DDBJ databases">
        <title>Hymenobacter gummosus sp. nov., isolated from a spring.</title>
        <authorList>
            <person name="Nie L."/>
        </authorList>
    </citation>
    <scope>NUCLEOTIDE SEQUENCE [LARGE SCALE GENOMIC DNA]</scope>
    <source>
        <strain evidence="1 2">KCTC 52166</strain>
    </source>
</reference>
<dbReference type="GO" id="GO:0003677">
    <property type="term" value="F:DNA binding"/>
    <property type="evidence" value="ECO:0007669"/>
    <property type="project" value="InterPro"/>
</dbReference>
<protein>
    <submittedName>
        <fullName evidence="1">XRE family transcriptional regulator</fullName>
    </submittedName>
</protein>
<dbReference type="Proteomes" id="UP000282184">
    <property type="component" value="Unassembled WGS sequence"/>
</dbReference>
<name>A0A431U872_9BACT</name>
<evidence type="ECO:0000313" key="1">
    <source>
        <dbReference type="EMBL" id="RTQ53429.1"/>
    </source>
</evidence>
<dbReference type="SUPFAM" id="SSF47413">
    <property type="entry name" value="lambda repressor-like DNA-binding domains"/>
    <property type="match status" value="1"/>
</dbReference>
<proteinExistence type="predicted"/>
<dbReference type="AlphaFoldDB" id="A0A431U872"/>
<keyword evidence="2" id="KW-1185">Reference proteome</keyword>
<evidence type="ECO:0000313" key="2">
    <source>
        <dbReference type="Proteomes" id="UP000282184"/>
    </source>
</evidence>
<dbReference type="EMBL" id="RXOF01000001">
    <property type="protein sequence ID" value="RTQ53429.1"/>
    <property type="molecule type" value="Genomic_DNA"/>
</dbReference>
<accession>A0A431U872</accession>
<dbReference type="Gene3D" id="1.10.260.40">
    <property type="entry name" value="lambda repressor-like DNA-binding domains"/>
    <property type="match status" value="1"/>
</dbReference>
<organism evidence="1 2">
    <name type="scientific">Hymenobacter gummosus</name>
    <dbReference type="NCBI Taxonomy" id="1776032"/>
    <lineage>
        <taxon>Bacteria</taxon>
        <taxon>Pseudomonadati</taxon>
        <taxon>Bacteroidota</taxon>
        <taxon>Cytophagia</taxon>
        <taxon>Cytophagales</taxon>
        <taxon>Hymenobacteraceae</taxon>
        <taxon>Hymenobacter</taxon>
    </lineage>
</organism>
<sequence>MKSREDTDPRLHQIGARLRELRVAAGYSSYETFAFEHELPRVTYGKHEKGSNITMKSLLRILDIHRISLADFFAGVKA</sequence>
<dbReference type="RefSeq" id="WP_126691356.1">
    <property type="nucleotide sequence ID" value="NZ_RXOF01000001.1"/>
</dbReference>
<dbReference type="OrthoDB" id="674942at2"/>
<gene>
    <name evidence="1" type="ORF">EJV47_01430</name>
</gene>
<dbReference type="InterPro" id="IPR010982">
    <property type="entry name" value="Lambda_DNA-bd_dom_sf"/>
</dbReference>
<comment type="caution">
    <text evidence="1">The sequence shown here is derived from an EMBL/GenBank/DDBJ whole genome shotgun (WGS) entry which is preliminary data.</text>
</comment>